<feature type="domain" description="CRM" evidence="13">
    <location>
        <begin position="646"/>
        <end position="746"/>
    </location>
</feature>
<dbReference type="EMBL" id="JAYWIO010000007">
    <property type="protein sequence ID" value="KAK7251613.1"/>
    <property type="molecule type" value="Genomic_DNA"/>
</dbReference>
<feature type="domain" description="CRM" evidence="13">
    <location>
        <begin position="435"/>
        <end position="532"/>
    </location>
</feature>
<protein>
    <recommendedName>
        <fullName evidence="13">CRM domain-containing protein</fullName>
    </recommendedName>
</protein>
<reference evidence="14 15" key="1">
    <citation type="submission" date="2024-01" db="EMBL/GenBank/DDBJ databases">
        <title>The genomes of 5 underutilized Papilionoideae crops provide insights into root nodulation and disease resistanc.</title>
        <authorList>
            <person name="Yuan L."/>
        </authorList>
    </citation>
    <scope>NUCLEOTIDE SEQUENCE [LARGE SCALE GENOMIC DNA]</scope>
    <source>
        <strain evidence="14">ZHUSHIDOU_FW_LH</strain>
        <tissue evidence="14">Leaf</tissue>
    </source>
</reference>
<evidence type="ECO:0000313" key="14">
    <source>
        <dbReference type="EMBL" id="KAK7251613.1"/>
    </source>
</evidence>
<feature type="compositionally biased region" description="Acidic residues" evidence="12">
    <location>
        <begin position="814"/>
        <end position="844"/>
    </location>
</feature>
<evidence type="ECO:0000256" key="7">
    <source>
        <dbReference type="ARBA" id="ARBA00022946"/>
    </source>
</evidence>
<comment type="subcellular location">
    <subcellularLocation>
        <location evidence="1">Plastid</location>
        <location evidence="1">Chloroplast</location>
    </subcellularLocation>
</comment>
<organism evidence="14 15">
    <name type="scientific">Crotalaria pallida</name>
    <name type="common">Smooth rattlebox</name>
    <name type="synonym">Crotalaria striata</name>
    <dbReference type="NCBI Taxonomy" id="3830"/>
    <lineage>
        <taxon>Eukaryota</taxon>
        <taxon>Viridiplantae</taxon>
        <taxon>Streptophyta</taxon>
        <taxon>Embryophyta</taxon>
        <taxon>Tracheophyta</taxon>
        <taxon>Spermatophyta</taxon>
        <taxon>Magnoliopsida</taxon>
        <taxon>eudicotyledons</taxon>
        <taxon>Gunneridae</taxon>
        <taxon>Pentapetalae</taxon>
        <taxon>rosids</taxon>
        <taxon>fabids</taxon>
        <taxon>Fabales</taxon>
        <taxon>Fabaceae</taxon>
        <taxon>Papilionoideae</taxon>
        <taxon>50 kb inversion clade</taxon>
        <taxon>genistoids sensu lato</taxon>
        <taxon>core genistoids</taxon>
        <taxon>Crotalarieae</taxon>
        <taxon>Crotalaria</taxon>
    </lineage>
</organism>
<keyword evidence="15" id="KW-1185">Reference proteome</keyword>
<keyword evidence="5" id="KW-0677">Repeat</keyword>
<evidence type="ECO:0000256" key="12">
    <source>
        <dbReference type="SAM" id="MobiDB-lite"/>
    </source>
</evidence>
<feature type="region of interest" description="Disordered" evidence="12">
    <location>
        <begin position="342"/>
        <end position="382"/>
    </location>
</feature>
<keyword evidence="4" id="KW-0507">mRNA processing</keyword>
<evidence type="ECO:0000259" key="13">
    <source>
        <dbReference type="PROSITE" id="PS51295"/>
    </source>
</evidence>
<dbReference type="Gene3D" id="3.30.110.60">
    <property type="entry name" value="YhbY-like"/>
    <property type="match status" value="3"/>
</dbReference>
<dbReference type="FunFam" id="3.30.110.60:FF:000002">
    <property type="entry name" value="CRS2-associated factor 1, chloroplastic"/>
    <property type="match status" value="2"/>
</dbReference>
<evidence type="ECO:0000256" key="2">
    <source>
        <dbReference type="ARBA" id="ARBA00022528"/>
    </source>
</evidence>
<evidence type="ECO:0000256" key="11">
    <source>
        <dbReference type="SAM" id="Coils"/>
    </source>
</evidence>
<keyword evidence="6 10" id="KW-0694">RNA-binding</keyword>
<dbReference type="SUPFAM" id="SSF75471">
    <property type="entry name" value="YhbY-like"/>
    <property type="match status" value="3"/>
</dbReference>
<feature type="domain" description="CRM" evidence="13">
    <location>
        <begin position="251"/>
        <end position="347"/>
    </location>
</feature>
<name>A0AAN9EBN7_CROPI</name>
<feature type="compositionally biased region" description="Pro residues" evidence="12">
    <location>
        <begin position="116"/>
        <end position="130"/>
    </location>
</feature>
<keyword evidence="9" id="KW-0687">Ribonucleoprotein</keyword>
<dbReference type="InterPro" id="IPR045278">
    <property type="entry name" value="CRS1/CFM2/CFM3"/>
</dbReference>
<keyword evidence="3" id="KW-0934">Plastid</keyword>
<evidence type="ECO:0000256" key="6">
    <source>
        <dbReference type="ARBA" id="ARBA00022884"/>
    </source>
</evidence>
<feature type="compositionally biased region" description="Basic and acidic residues" evidence="12">
    <location>
        <begin position="791"/>
        <end position="812"/>
    </location>
</feature>
<gene>
    <name evidence="14" type="ORF">RIF29_34959</name>
</gene>
<dbReference type="FunFam" id="3.30.110.60:FF:000003">
    <property type="entry name" value="CRM-domain containing factor CFM3B, chloroplastic"/>
    <property type="match status" value="1"/>
</dbReference>
<proteinExistence type="predicted"/>
<evidence type="ECO:0000256" key="10">
    <source>
        <dbReference type="PROSITE-ProRule" id="PRU00626"/>
    </source>
</evidence>
<dbReference type="SMART" id="SM01103">
    <property type="entry name" value="CRS1_YhbY"/>
    <property type="match status" value="3"/>
</dbReference>
<dbReference type="PROSITE" id="PS51295">
    <property type="entry name" value="CRM"/>
    <property type="match status" value="3"/>
</dbReference>
<sequence>MQQCCTVCVFRITDEIGLKLLKFALQKQQQKQPNQASNVGYYSGKMALSSTSAKLSEFPLNFLFFSPPSFSSLSIFKKLPLPILHSRSFYSSSSLRTTLRGFSSNTSSAPWLTKWPPNPNPPPPPPPHLKPLPHSHSHSDSIHDDLFDPIIDASNNEGKPCNAIDRIALRLRNLGLEDNEQQDADYDVKYGDNLLRREWVRPDTTFSDDSDLLPWEKEEEGEGEKGGAEEEEDEKGSRRRRRVKAKTLAEETLDEEELRRLRRIGMQLRDKVNVPKAGLTKAVLDKIHDGWRKSEMVRLKFHEMLARDMKTAHHIVELRTRGLVIWRTGSLMLVYRGDNYERPTPGSQLNESMVRTEDSDATSFREESESILRNREPPENMTPEEAEFNRMLDGLGRRFVEWWGTGILPVDADLLHPTIPGYKTPLRLLPAGMRPRLTDAELTNMRKLAKPLPCHFALGRNRNHQGLACAILKLWEKSLVAKIAIKRGIQNTNNELMAYELKKLTGGTLLLRSKYYIVIYRGNDFVPTSVAPVLAERQELTKQVQEVEEKVRRGAVDVTPAEEDEATAQAGTLTEFYEAQARWGRDIPTEEHEKMVKEAAKAKNIRLFKKIEHKLAIAQIKRDRAEKLLAKIEESMVPAGPDYDQETITDEERVMFRRVGLSMKAYLELGTRGVFDGVIENMHLHWKHRELVKLITKQKTLAFVEDTAKLLGYESGGILVSIDRAPKGFTLIFYRGKNYRRPITVRPRNLLTKAKALKRAIAMQRHEALSQHIAELGKKIEEMKKELAVSQDLKPEDGCSIEDHNEIDHVSEFDQSEDEGSDGDDSDADFDDEEDGGWDDEDSEFSNFENDGHPVKAG</sequence>
<evidence type="ECO:0000313" key="15">
    <source>
        <dbReference type="Proteomes" id="UP001372338"/>
    </source>
</evidence>
<evidence type="ECO:0000256" key="8">
    <source>
        <dbReference type="ARBA" id="ARBA00023187"/>
    </source>
</evidence>
<keyword evidence="8" id="KW-0508">mRNA splicing</keyword>
<dbReference type="GO" id="GO:0009507">
    <property type="term" value="C:chloroplast"/>
    <property type="evidence" value="ECO:0007669"/>
    <property type="project" value="UniProtKB-SubCell"/>
</dbReference>
<evidence type="ECO:0000256" key="9">
    <source>
        <dbReference type="ARBA" id="ARBA00023274"/>
    </source>
</evidence>
<evidence type="ECO:0000256" key="3">
    <source>
        <dbReference type="ARBA" id="ARBA00022640"/>
    </source>
</evidence>
<dbReference type="PANTHER" id="PTHR31846">
    <property type="entry name" value="CRS1 / YHBY (CRM) DOMAIN-CONTAINING PROTEIN"/>
    <property type="match status" value="1"/>
</dbReference>
<feature type="region of interest" description="Disordered" evidence="12">
    <location>
        <begin position="207"/>
        <end position="245"/>
    </location>
</feature>
<dbReference type="InterPro" id="IPR001890">
    <property type="entry name" value="RNA-binding_CRM"/>
</dbReference>
<keyword evidence="7" id="KW-0809">Transit peptide</keyword>
<dbReference type="GO" id="GO:0000373">
    <property type="term" value="P:Group II intron splicing"/>
    <property type="evidence" value="ECO:0007669"/>
    <property type="project" value="UniProtKB-ARBA"/>
</dbReference>
<feature type="compositionally biased region" description="Acidic residues" evidence="12">
    <location>
        <begin position="207"/>
        <end position="222"/>
    </location>
</feature>
<keyword evidence="11" id="KW-0175">Coiled coil</keyword>
<feature type="compositionally biased region" description="Basic and acidic residues" evidence="12">
    <location>
        <begin position="354"/>
        <end position="378"/>
    </location>
</feature>
<evidence type="ECO:0000256" key="1">
    <source>
        <dbReference type="ARBA" id="ARBA00004229"/>
    </source>
</evidence>
<keyword evidence="2" id="KW-0150">Chloroplast</keyword>
<dbReference type="AlphaFoldDB" id="A0AAN9EBN7"/>
<evidence type="ECO:0000256" key="4">
    <source>
        <dbReference type="ARBA" id="ARBA00022664"/>
    </source>
</evidence>
<feature type="compositionally biased region" description="Basic and acidic residues" evidence="12">
    <location>
        <begin position="137"/>
        <end position="146"/>
    </location>
</feature>
<evidence type="ECO:0000256" key="5">
    <source>
        <dbReference type="ARBA" id="ARBA00022737"/>
    </source>
</evidence>
<accession>A0AAN9EBN7</accession>
<dbReference type="Proteomes" id="UP001372338">
    <property type="component" value="Unassembled WGS sequence"/>
</dbReference>
<dbReference type="GO" id="GO:0003729">
    <property type="term" value="F:mRNA binding"/>
    <property type="evidence" value="ECO:0007669"/>
    <property type="project" value="InterPro"/>
</dbReference>
<comment type="caution">
    <text evidence="14">The sequence shown here is derived from an EMBL/GenBank/DDBJ whole genome shotgun (WGS) entry which is preliminary data.</text>
</comment>
<dbReference type="GO" id="GO:1990904">
    <property type="term" value="C:ribonucleoprotein complex"/>
    <property type="evidence" value="ECO:0007669"/>
    <property type="project" value="UniProtKB-KW"/>
</dbReference>
<feature type="coiled-coil region" evidence="11">
    <location>
        <begin position="608"/>
        <end position="635"/>
    </location>
</feature>
<dbReference type="InterPro" id="IPR035920">
    <property type="entry name" value="YhbY-like_sf"/>
</dbReference>
<feature type="region of interest" description="Disordered" evidence="12">
    <location>
        <begin position="107"/>
        <end position="159"/>
    </location>
</feature>
<dbReference type="GO" id="GO:0006397">
    <property type="term" value="P:mRNA processing"/>
    <property type="evidence" value="ECO:0007669"/>
    <property type="project" value="UniProtKB-KW"/>
</dbReference>
<dbReference type="Pfam" id="PF01985">
    <property type="entry name" value="CRS1_YhbY"/>
    <property type="match status" value="3"/>
</dbReference>
<feature type="region of interest" description="Disordered" evidence="12">
    <location>
        <begin position="791"/>
        <end position="858"/>
    </location>
</feature>
<dbReference type="PANTHER" id="PTHR31846:SF17">
    <property type="entry name" value="(CRM) DOMAIN PROTEIN, PUTATIVE-RELATED"/>
    <property type="match status" value="1"/>
</dbReference>